<evidence type="ECO:0000313" key="3">
    <source>
        <dbReference type="Proteomes" id="UP001244640"/>
    </source>
</evidence>
<accession>A0ABU0TZP3</accession>
<dbReference type="EMBL" id="JAUTBA010000001">
    <property type="protein sequence ID" value="MDQ1148180.1"/>
    <property type="molecule type" value="Genomic_DNA"/>
</dbReference>
<dbReference type="RefSeq" id="WP_209577239.1">
    <property type="nucleotide sequence ID" value="NZ_JAUTBA010000001.1"/>
</dbReference>
<proteinExistence type="predicted"/>
<comment type="caution">
    <text evidence="2">The sequence shown here is derived from an EMBL/GenBank/DDBJ whole genome shotgun (WGS) entry which is preliminary data.</text>
</comment>
<name>A0ABU0TZP3_9SPHI</name>
<gene>
    <name evidence="2" type="ORF">QE382_000164</name>
</gene>
<evidence type="ECO:0000313" key="2">
    <source>
        <dbReference type="EMBL" id="MDQ1148180.1"/>
    </source>
</evidence>
<sequence length="292" mass="34013">MNIIRRCYLTIRYRLFRLLLPFPKIHTPMETLDKLLQSNLSMARFGDGEFHMINQTEHLGFQDMDDELSQRLRAILSSNSAVCMICIPYGLRSVQHLNAQGSFFWRQFVVFHYRKYIPYFNYSRPYYDACVTRPYMDWQDKSHCVSFFSKLKQLWQDKRILIVEGEMSRLGVGNDLFSGASAIGRIITLSQQAFSCYDALLLETERVGRAYDLVLLALGPTATVLAYDLSHLGLRALDIGHVDIEYEWFLQRAPKKVAIPGKYVNEVKDGNKQHDRADQRYEQEVVSRIFTP</sequence>
<dbReference type="Proteomes" id="UP001244640">
    <property type="component" value="Unassembled WGS sequence"/>
</dbReference>
<feature type="domain" description="Glycosyltransferase GT-D fold" evidence="1">
    <location>
        <begin position="42"/>
        <end position="267"/>
    </location>
</feature>
<dbReference type="Pfam" id="PF08759">
    <property type="entry name" value="GT-D"/>
    <property type="match status" value="1"/>
</dbReference>
<dbReference type="InterPro" id="IPR014869">
    <property type="entry name" value="GT-D"/>
</dbReference>
<protein>
    <submittedName>
        <fullName evidence="2">Glycosyltransferase family protein</fullName>
    </submittedName>
</protein>
<organism evidence="2 3">
    <name type="scientific">Sphingobacterium zeae</name>
    <dbReference type="NCBI Taxonomy" id="1776859"/>
    <lineage>
        <taxon>Bacteria</taxon>
        <taxon>Pseudomonadati</taxon>
        <taxon>Bacteroidota</taxon>
        <taxon>Sphingobacteriia</taxon>
        <taxon>Sphingobacteriales</taxon>
        <taxon>Sphingobacteriaceae</taxon>
        <taxon>Sphingobacterium</taxon>
    </lineage>
</organism>
<keyword evidence="3" id="KW-1185">Reference proteome</keyword>
<reference evidence="2 3" key="1">
    <citation type="submission" date="2023-07" db="EMBL/GenBank/DDBJ databases">
        <title>Functional and genomic diversity of the sorghum phyllosphere microbiome.</title>
        <authorList>
            <person name="Shade A."/>
        </authorList>
    </citation>
    <scope>NUCLEOTIDE SEQUENCE [LARGE SCALE GENOMIC DNA]</scope>
    <source>
        <strain evidence="2 3">SORGH_AS_0892</strain>
    </source>
</reference>
<evidence type="ECO:0000259" key="1">
    <source>
        <dbReference type="Pfam" id="PF08759"/>
    </source>
</evidence>